<dbReference type="InterPro" id="IPR000944">
    <property type="entry name" value="Tscrpt_reg_Rrf2"/>
</dbReference>
<dbReference type="Gene3D" id="1.10.10.10">
    <property type="entry name" value="Winged helix-like DNA-binding domain superfamily/Winged helix DNA-binding domain"/>
    <property type="match status" value="1"/>
</dbReference>
<gene>
    <name evidence="1" type="ordered locus">Apar_0224</name>
</gene>
<dbReference type="NCBIfam" id="TIGR00738">
    <property type="entry name" value="rrf2_super"/>
    <property type="match status" value="1"/>
</dbReference>
<protein>
    <submittedName>
        <fullName evidence="1">Transcriptional regulator, BadM/Rrf2 family</fullName>
    </submittedName>
</protein>
<dbReference type="PROSITE" id="PS01332">
    <property type="entry name" value="HTH_RRF2_1"/>
    <property type="match status" value="1"/>
</dbReference>
<proteinExistence type="predicted"/>
<sequence length="167" mass="19188">MKFSIGIEYALHCLLYMVDLNENKSIRVRDFAEFQGISESYLSKTFTQLSKAGIVLSSPGIKGGYRLAKSPQSISFWDIVEAIEGKDPLFQCHEIRLSNSTLKEIGVLQKADKSPCLISGVMHQGEKEMKKFLSKKTLRWLHDEVFNHAFTKEQQKLTIQWLVHHSW</sequence>
<reference evidence="1 2" key="1">
    <citation type="journal article" date="2009" name="Stand. Genomic Sci.">
        <title>Complete genome sequence of Atopobium parvulum type strain (IPP 1246).</title>
        <authorList>
            <person name="Copeland A."/>
            <person name="Sikorski J."/>
            <person name="Lapidus A."/>
            <person name="Nolan M."/>
            <person name="Del Rio T.G."/>
            <person name="Lucas S."/>
            <person name="Chen F."/>
            <person name="Tice H."/>
            <person name="Pitluck S."/>
            <person name="Cheng J.F."/>
            <person name="Pukall R."/>
            <person name="Chertkov O."/>
            <person name="Brettin T."/>
            <person name="Han C."/>
            <person name="Detter J.C."/>
            <person name="Kuske C."/>
            <person name="Bruce D."/>
            <person name="Goodwin L."/>
            <person name="Ivanova N."/>
            <person name="Mavromatis K."/>
            <person name="Mikhailova N."/>
            <person name="Chen A."/>
            <person name="Palaniappan K."/>
            <person name="Chain P."/>
            <person name="Rohde M."/>
            <person name="Goker M."/>
            <person name="Bristow J."/>
            <person name="Eisen J.A."/>
            <person name="Markowitz V."/>
            <person name="Hugenholtz P."/>
            <person name="Kyrpides N.C."/>
            <person name="Klenk H.P."/>
            <person name="Detter J.C."/>
        </authorList>
    </citation>
    <scope>NUCLEOTIDE SEQUENCE [LARGE SCALE GENOMIC DNA]</scope>
    <source>
        <strain evidence="2">ATCC 33793 / DSM 20469 / CCUG 32760 / JCM 10300 / KCTC 3663 / VPI 0546 / 1246</strain>
    </source>
</reference>
<evidence type="ECO:0000313" key="2">
    <source>
        <dbReference type="Proteomes" id="UP000000960"/>
    </source>
</evidence>
<name>C8W968_LANP1</name>
<dbReference type="HOGENOM" id="CLU_107144_1_0_11"/>
<dbReference type="Pfam" id="PF02082">
    <property type="entry name" value="Rrf2"/>
    <property type="match status" value="1"/>
</dbReference>
<dbReference type="PANTHER" id="PTHR33221:SF9">
    <property type="entry name" value="RRF2 FAMILY PROTEIN"/>
    <property type="match status" value="1"/>
</dbReference>
<dbReference type="InterPro" id="IPR030489">
    <property type="entry name" value="TR_Rrf2-type_CS"/>
</dbReference>
<dbReference type="eggNOG" id="COG1959">
    <property type="taxonomic scope" value="Bacteria"/>
</dbReference>
<accession>C8W968</accession>
<evidence type="ECO:0000313" key="1">
    <source>
        <dbReference type="EMBL" id="ACV50656.1"/>
    </source>
</evidence>
<keyword evidence="2" id="KW-1185">Reference proteome</keyword>
<dbReference type="OrthoDB" id="9808360at2"/>
<dbReference type="STRING" id="521095.Apar_0224"/>
<organism evidence="1 2">
    <name type="scientific">Lancefieldella parvula (strain ATCC 33793 / DSM 20469 / CCUG 32760 / JCM 10300 / KCTC 3663 / VPI 0546 / 1246)</name>
    <name type="common">Atopobium parvulum</name>
    <dbReference type="NCBI Taxonomy" id="521095"/>
    <lineage>
        <taxon>Bacteria</taxon>
        <taxon>Bacillati</taxon>
        <taxon>Actinomycetota</taxon>
        <taxon>Coriobacteriia</taxon>
        <taxon>Coriobacteriales</taxon>
        <taxon>Atopobiaceae</taxon>
        <taxon>Lancefieldella</taxon>
    </lineage>
</organism>
<dbReference type="SUPFAM" id="SSF46785">
    <property type="entry name" value="Winged helix' DNA-binding domain"/>
    <property type="match status" value="1"/>
</dbReference>
<dbReference type="InterPro" id="IPR036390">
    <property type="entry name" value="WH_DNA-bd_sf"/>
</dbReference>
<dbReference type="EMBL" id="CP001721">
    <property type="protein sequence ID" value="ACV50656.1"/>
    <property type="molecule type" value="Genomic_DNA"/>
</dbReference>
<dbReference type="AlphaFoldDB" id="C8W968"/>
<dbReference type="PANTHER" id="PTHR33221">
    <property type="entry name" value="WINGED HELIX-TURN-HELIX TRANSCRIPTIONAL REGULATOR, RRF2 FAMILY"/>
    <property type="match status" value="1"/>
</dbReference>
<dbReference type="KEGG" id="apv:Apar_0224"/>
<dbReference type="RefSeq" id="WP_012808314.1">
    <property type="nucleotide sequence ID" value="NC_013203.1"/>
</dbReference>
<dbReference type="GeneID" id="84805762"/>
<dbReference type="InterPro" id="IPR036388">
    <property type="entry name" value="WH-like_DNA-bd_sf"/>
</dbReference>
<dbReference type="GO" id="GO:0003700">
    <property type="term" value="F:DNA-binding transcription factor activity"/>
    <property type="evidence" value="ECO:0007669"/>
    <property type="project" value="TreeGrafter"/>
</dbReference>
<dbReference type="Proteomes" id="UP000000960">
    <property type="component" value="Chromosome"/>
</dbReference>
<dbReference type="GO" id="GO:0005829">
    <property type="term" value="C:cytosol"/>
    <property type="evidence" value="ECO:0007669"/>
    <property type="project" value="TreeGrafter"/>
</dbReference>
<dbReference type="PROSITE" id="PS51197">
    <property type="entry name" value="HTH_RRF2_2"/>
    <property type="match status" value="1"/>
</dbReference>